<accession>A0ABM6TCH9</accession>
<reference evidence="2 3" key="1">
    <citation type="journal article" date="2015" name="Biotechnol. Bioeng.">
        <title>Genome sequence and phenotypic characterization of Caulobacter segnis.</title>
        <authorList>
            <person name="Patel S."/>
            <person name="Fletcher B."/>
            <person name="Scott D.C."/>
            <person name="Ely B."/>
        </authorList>
    </citation>
    <scope>NUCLEOTIDE SEQUENCE [LARGE SCALE GENOMIC DNA]</scope>
    <source>
        <strain evidence="2 3">TK0059</strain>
    </source>
</reference>
<dbReference type="InterPro" id="IPR036890">
    <property type="entry name" value="HATPase_C_sf"/>
</dbReference>
<gene>
    <name evidence="2" type="ORF">B7G68_02315</name>
</gene>
<organism evidence="2 3">
    <name type="scientific">Caulobacter segnis</name>
    <dbReference type="NCBI Taxonomy" id="88688"/>
    <lineage>
        <taxon>Bacteria</taxon>
        <taxon>Pseudomonadati</taxon>
        <taxon>Pseudomonadota</taxon>
        <taxon>Alphaproteobacteria</taxon>
        <taxon>Caulobacterales</taxon>
        <taxon>Caulobacteraceae</taxon>
        <taxon>Caulobacter</taxon>
    </lineage>
</organism>
<name>A0ABM6TCH9_9CAUL</name>
<feature type="compositionally biased region" description="Basic and acidic residues" evidence="1">
    <location>
        <begin position="366"/>
        <end position="377"/>
    </location>
</feature>
<keyword evidence="3" id="KW-1185">Reference proteome</keyword>
<evidence type="ECO:0000313" key="2">
    <source>
        <dbReference type="EMBL" id="AVQ00797.1"/>
    </source>
</evidence>
<evidence type="ECO:0008006" key="4">
    <source>
        <dbReference type="Google" id="ProtNLM"/>
    </source>
</evidence>
<feature type="compositionally biased region" description="Low complexity" evidence="1">
    <location>
        <begin position="378"/>
        <end position="389"/>
    </location>
</feature>
<dbReference type="EMBL" id="CP027850">
    <property type="protein sequence ID" value="AVQ00797.1"/>
    <property type="molecule type" value="Genomic_DNA"/>
</dbReference>
<dbReference type="Proteomes" id="UP000240527">
    <property type="component" value="Chromosome"/>
</dbReference>
<evidence type="ECO:0000313" key="3">
    <source>
        <dbReference type="Proteomes" id="UP000240527"/>
    </source>
</evidence>
<protein>
    <recommendedName>
        <fullName evidence="4">ATP-binding protein</fullName>
    </recommendedName>
</protein>
<sequence length="592" mass="65123">MRSTGEKNIDDPNGAAASTILINRGVDASYLQSVLTKDITTLESLYDLIDNAIDAARDRILSMAGASLDKYGLVSSYAGYSIALRFGSNSISLLDNCSGVEEAALTSRVFVTGSLSSHRYGIGHFGIGLKRALLRLGASYAISTDTGSFAAKFRFSEEDFGNDSRQLQADRVPTSGRRKMLVCISDLSSSVRQELADGGWKEAVLNSLSRRYGLYIAKGLRISVQGEPVKGFGPRLRRTGPVAIQASHFQLPDGGEAFVDAGMHEAYRLTDESGYDRDVIGDLTDQYGWYFVCNDRIIRIAVREPELGWTASWHQEYYGFVGWVRFVAEDAGKLPWDTKKSTIDVSSSAFREVRDKLQAFAETYKTEGRKARKDRAGKSGSKAGAKSGGNQPRGKAKSGKDRASGEDGATAGTGASSSTGSEVPNASDHNENWLTLLPECEVELTHPKVRALMYEARYLDIERCYSGAMLFRALIEAALFENIKKAGKYASVRQAVFDEQAAAGRPFDEVQKKAFRPTFRQTLDWLNKNDDYFPVEARRECVTARTKFGKHLKELNGVVHEGDLIDSGKLKIIRNDTLPLLRFLLLNPPRGS</sequence>
<feature type="region of interest" description="Disordered" evidence="1">
    <location>
        <begin position="366"/>
        <end position="429"/>
    </location>
</feature>
<dbReference type="SUPFAM" id="SSF55874">
    <property type="entry name" value="ATPase domain of HSP90 chaperone/DNA topoisomerase II/histidine kinase"/>
    <property type="match status" value="1"/>
</dbReference>
<feature type="compositionally biased region" description="Low complexity" evidence="1">
    <location>
        <begin position="408"/>
        <end position="421"/>
    </location>
</feature>
<proteinExistence type="predicted"/>
<evidence type="ECO:0000256" key="1">
    <source>
        <dbReference type="SAM" id="MobiDB-lite"/>
    </source>
</evidence>